<name>A0A6J4LYE3_9CYAN</name>
<organism evidence="1">
    <name type="scientific">uncultured Leptolyngbya sp</name>
    <dbReference type="NCBI Taxonomy" id="332963"/>
    <lineage>
        <taxon>Bacteria</taxon>
        <taxon>Bacillati</taxon>
        <taxon>Cyanobacteriota</taxon>
        <taxon>Cyanophyceae</taxon>
        <taxon>Leptolyngbyales</taxon>
        <taxon>Leptolyngbyaceae</taxon>
        <taxon>Leptolyngbya group</taxon>
        <taxon>Leptolyngbya</taxon>
        <taxon>environmental samples</taxon>
    </lineage>
</organism>
<dbReference type="PANTHER" id="PTHR41791:SF1">
    <property type="entry name" value="SSL7039 PROTEIN"/>
    <property type="match status" value="1"/>
</dbReference>
<evidence type="ECO:0000313" key="1">
    <source>
        <dbReference type="EMBL" id="CAA9343214.1"/>
    </source>
</evidence>
<dbReference type="PANTHER" id="PTHR41791">
    <property type="entry name" value="SSL7039 PROTEIN"/>
    <property type="match status" value="1"/>
</dbReference>
<accession>A0A6J4LYE3</accession>
<dbReference type="AlphaFoldDB" id="A0A6J4LYE3"/>
<protein>
    <submittedName>
        <fullName evidence="1">FIG022160: hypothetical toxin</fullName>
    </submittedName>
</protein>
<dbReference type="NCBIfam" id="TIGR02683">
    <property type="entry name" value="upstrm_HI1419"/>
    <property type="match status" value="1"/>
</dbReference>
<dbReference type="PIRSF" id="PIRSF028744">
    <property type="entry name" value="Addict_mod_HI1419"/>
    <property type="match status" value="1"/>
</dbReference>
<dbReference type="InterPro" id="IPR014056">
    <property type="entry name" value="TypeIITA-like_toxin_pred"/>
</dbReference>
<gene>
    <name evidence="1" type="ORF">AVDCRST_MAG94-2411</name>
</gene>
<reference evidence="1" key="1">
    <citation type="submission" date="2020-02" db="EMBL/GenBank/DDBJ databases">
        <authorList>
            <person name="Meier V. D."/>
        </authorList>
    </citation>
    <scope>NUCLEOTIDE SEQUENCE</scope>
    <source>
        <strain evidence="1">AVDCRST_MAG94</strain>
    </source>
</reference>
<dbReference type="EMBL" id="CADCTY010000846">
    <property type="protein sequence ID" value="CAA9343214.1"/>
    <property type="molecule type" value="Genomic_DNA"/>
</dbReference>
<sequence>MIPNERLLKKLETNEGRVPFDEWYLRIKDKKTRAIIAARLLRIQTGNLGDAKPITKGVYEFRIHIGPGYRIYFGEAQNILIVLLCGGDKSTQQRDIDRAIALWEEYRHEIERHLRDL</sequence>
<proteinExistence type="predicted"/>